<accession>A0A1G8SYW0</accession>
<evidence type="ECO:0000256" key="6">
    <source>
        <dbReference type="SAM" id="Phobius"/>
    </source>
</evidence>
<dbReference type="EMBL" id="FNEM01000007">
    <property type="protein sequence ID" value="SDJ34354.1"/>
    <property type="molecule type" value="Genomic_DNA"/>
</dbReference>
<name>A0A1G8SYW0_9GAMM</name>
<dbReference type="InterPro" id="IPR003841">
    <property type="entry name" value="Na/Pi_transpt"/>
</dbReference>
<feature type="transmembrane region" description="Helical" evidence="6">
    <location>
        <begin position="212"/>
        <end position="233"/>
    </location>
</feature>
<keyword evidence="8" id="KW-1185">Reference proteome</keyword>
<sequence length="543" mass="59307">MAGNWLEFIAGLGIFLYAMQRLESALGMLAEATFRRVLLSATDSASGSIASGTLATAVLQSSSMVGLMVLALVGSGVLPLANAIGMIIGANLGTTVTGWLVTLLGFKLSLSALVLPMMGVGGLVYITGERRRRLQALGLLLFALGLLVFGLDTMKESVAGLKEGFRPESYAHLHNFVYLLVGLVFTAIIQSSSACMLITLNALSAGLVELPAAAAIIIGADLGTTVTIVIGCIKGSDNKRRVAAAHVLFNLGTSILAYPLIVPVFDYLYPWLNFTDPLYGLVVFHSLFNLLGVVLVYPFMGMLARLLRRFFRTPSPAMDRMLMDIPPEKVVLATLAIDRALQECCLLALKVNNRVLKLPVASSVTPLFQAETPASFDEEYAALRDREGQLSEFILDVLAHAQDKQKAGLRDALKLLRHIGYAAKAVKDIKGDLQQAGLSGDKSVVRFKRDRTLQEQQRLERIAQWLTAPPEEIDIGRLHALQEQARADHLAFIDRVYTWIQQDEIEGETFIVLTNISKHLLNMNKQWACCLEILISIRCKLND</sequence>
<keyword evidence="5 6" id="KW-0472">Membrane</keyword>
<feature type="transmembrane region" description="Helical" evidence="6">
    <location>
        <begin position="108"/>
        <end position="128"/>
    </location>
</feature>
<keyword evidence="3 6" id="KW-0812">Transmembrane</keyword>
<dbReference type="GO" id="GO:0044341">
    <property type="term" value="P:sodium-dependent phosphate transport"/>
    <property type="evidence" value="ECO:0007669"/>
    <property type="project" value="InterPro"/>
</dbReference>
<evidence type="ECO:0000256" key="5">
    <source>
        <dbReference type="ARBA" id="ARBA00023136"/>
    </source>
</evidence>
<dbReference type="Pfam" id="PF02690">
    <property type="entry name" value="Na_Pi_cotrans"/>
    <property type="match status" value="2"/>
</dbReference>
<dbReference type="Proteomes" id="UP000199527">
    <property type="component" value="Unassembled WGS sequence"/>
</dbReference>
<evidence type="ECO:0000256" key="1">
    <source>
        <dbReference type="ARBA" id="ARBA00004651"/>
    </source>
</evidence>
<keyword evidence="4 6" id="KW-1133">Transmembrane helix</keyword>
<dbReference type="PANTHER" id="PTHR10010">
    <property type="entry name" value="SOLUTE CARRIER FAMILY 34 SODIUM PHOSPHATE , MEMBER 2-RELATED"/>
    <property type="match status" value="1"/>
</dbReference>
<dbReference type="GO" id="GO:0005436">
    <property type="term" value="F:sodium:phosphate symporter activity"/>
    <property type="evidence" value="ECO:0007669"/>
    <property type="project" value="InterPro"/>
</dbReference>
<dbReference type="AlphaFoldDB" id="A0A1G8SYW0"/>
<evidence type="ECO:0000256" key="4">
    <source>
        <dbReference type="ARBA" id="ARBA00022989"/>
    </source>
</evidence>
<feature type="transmembrane region" description="Helical" evidence="6">
    <location>
        <begin position="277"/>
        <end position="300"/>
    </location>
</feature>
<evidence type="ECO:0000256" key="3">
    <source>
        <dbReference type="ARBA" id="ARBA00022692"/>
    </source>
</evidence>
<keyword evidence="2" id="KW-1003">Cell membrane</keyword>
<feature type="transmembrane region" description="Helical" evidence="6">
    <location>
        <begin position="134"/>
        <end position="154"/>
    </location>
</feature>
<reference evidence="8" key="1">
    <citation type="submission" date="2016-10" db="EMBL/GenBank/DDBJ databases">
        <authorList>
            <person name="Varghese N."/>
            <person name="Submissions S."/>
        </authorList>
    </citation>
    <scope>NUCLEOTIDE SEQUENCE [LARGE SCALE GENOMIC DNA]</scope>
    <source>
        <strain evidence="8">DSM 23317</strain>
    </source>
</reference>
<organism evidence="7 8">
    <name type="scientific">Ferrimonas sediminum</name>
    <dbReference type="NCBI Taxonomy" id="718193"/>
    <lineage>
        <taxon>Bacteria</taxon>
        <taxon>Pseudomonadati</taxon>
        <taxon>Pseudomonadota</taxon>
        <taxon>Gammaproteobacteria</taxon>
        <taxon>Alteromonadales</taxon>
        <taxon>Ferrimonadaceae</taxon>
        <taxon>Ferrimonas</taxon>
    </lineage>
</organism>
<evidence type="ECO:0000256" key="2">
    <source>
        <dbReference type="ARBA" id="ARBA00022475"/>
    </source>
</evidence>
<dbReference type="PANTHER" id="PTHR10010:SF46">
    <property type="entry name" value="SODIUM-DEPENDENT PHOSPHATE TRANSPORT PROTEIN 2B"/>
    <property type="match status" value="1"/>
</dbReference>
<comment type="subcellular location">
    <subcellularLocation>
        <location evidence="1">Cell membrane</location>
        <topology evidence="1">Multi-pass membrane protein</topology>
    </subcellularLocation>
</comment>
<feature type="transmembrane region" description="Helical" evidence="6">
    <location>
        <begin position="6"/>
        <end position="29"/>
    </location>
</feature>
<protein>
    <submittedName>
        <fullName evidence="7">Phosphate:Na+ symporter</fullName>
    </submittedName>
</protein>
<feature type="transmembrane region" description="Helical" evidence="6">
    <location>
        <begin position="245"/>
        <end position="265"/>
    </location>
</feature>
<evidence type="ECO:0000313" key="7">
    <source>
        <dbReference type="EMBL" id="SDJ34354.1"/>
    </source>
</evidence>
<proteinExistence type="predicted"/>
<feature type="transmembrane region" description="Helical" evidence="6">
    <location>
        <begin position="175"/>
        <end position="200"/>
    </location>
</feature>
<gene>
    <name evidence="7" type="ORF">SAMN04488540_10753</name>
</gene>
<dbReference type="NCBIfam" id="NF037997">
    <property type="entry name" value="Na_Pi_symport"/>
    <property type="match status" value="1"/>
</dbReference>
<dbReference type="GO" id="GO:0005886">
    <property type="term" value="C:plasma membrane"/>
    <property type="evidence" value="ECO:0007669"/>
    <property type="project" value="UniProtKB-SubCell"/>
</dbReference>
<evidence type="ECO:0000313" key="8">
    <source>
        <dbReference type="Proteomes" id="UP000199527"/>
    </source>
</evidence>